<dbReference type="NCBIfam" id="TIGR00715">
    <property type="entry name" value="precor6x_red"/>
    <property type="match status" value="1"/>
</dbReference>
<evidence type="ECO:0000313" key="7">
    <source>
        <dbReference type="Proteomes" id="UP000214673"/>
    </source>
</evidence>
<protein>
    <submittedName>
        <fullName evidence="5">Precorrin-6A reductase</fullName>
    </submittedName>
</protein>
<accession>A0A212AL94</accession>
<dbReference type="InterPro" id="IPR003723">
    <property type="entry name" value="Precorrin-6x_reduct"/>
</dbReference>
<dbReference type="AlphaFoldDB" id="A0A212AL94"/>
<dbReference type="OrthoDB" id="5183775at2"/>
<sequence length="246" mass="26271">MRPILILGGTTEASHLAGAMADAQLPAILSYAGRTLTPRAQPVPVRIGGFGGVEGLVEYLLREGIGRVVDATHPFAAKISRNARTACHRTGIPLLRLERPVWRPAAGDRWVSLPDMEAAAAALSGVPRRVFLAIGRQHLGAFAGVQQHRYLLRLVDPPVTPPPFRDCSVVIGRGPFDTGAERALLERHGTEIIVTKNAGGEGARAKLHAARLLGLPVLMVERPASAGESVARVEDVLRWCHADLGV</sequence>
<dbReference type="Proteomes" id="UP000214673">
    <property type="component" value="Unassembled WGS sequence"/>
</dbReference>
<dbReference type="RefSeq" id="WP_035744294.1">
    <property type="nucleotide sequence ID" value="NZ_CALUEG010000016.1"/>
</dbReference>
<dbReference type="GO" id="GO:0016994">
    <property type="term" value="F:precorrin-6A reductase activity"/>
    <property type="evidence" value="ECO:0007669"/>
    <property type="project" value="InterPro"/>
</dbReference>
<dbReference type="PANTHER" id="PTHR36925">
    <property type="entry name" value="COBALT-PRECORRIN-6A REDUCTASE"/>
    <property type="match status" value="1"/>
</dbReference>
<comment type="pathway">
    <text evidence="1">Cofactor biosynthesis; adenosylcobalamin biosynthesis.</text>
</comment>
<comment type="caution">
    <text evidence="5">The sequence shown here is derived from an EMBL/GenBank/DDBJ whole genome shotgun (WGS) entry which is preliminary data.</text>
</comment>
<dbReference type="Pfam" id="PF02571">
    <property type="entry name" value="CbiJ"/>
    <property type="match status" value="1"/>
</dbReference>
<dbReference type="EMBL" id="NIPX01000028">
    <property type="protein sequence ID" value="OWJ82251.1"/>
    <property type="molecule type" value="Genomic_DNA"/>
</dbReference>
<organism evidence="5 6">
    <name type="scientific">Haematobacter missouriensis</name>
    <dbReference type="NCBI Taxonomy" id="366616"/>
    <lineage>
        <taxon>Bacteria</taxon>
        <taxon>Pseudomonadati</taxon>
        <taxon>Pseudomonadota</taxon>
        <taxon>Alphaproteobacteria</taxon>
        <taxon>Rhodobacterales</taxon>
        <taxon>Paracoccaceae</taxon>
        <taxon>Haematobacter</taxon>
    </lineage>
</organism>
<keyword evidence="3" id="KW-0560">Oxidoreductase</keyword>
<keyword evidence="7" id="KW-1185">Reference proteome</keyword>
<proteinExistence type="predicted"/>
<evidence type="ECO:0000256" key="1">
    <source>
        <dbReference type="ARBA" id="ARBA00004953"/>
    </source>
</evidence>
<dbReference type="Proteomes" id="UP000196640">
    <property type="component" value="Unassembled WGS sequence"/>
</dbReference>
<evidence type="ECO:0000313" key="5">
    <source>
        <dbReference type="EMBL" id="OWJ82251.1"/>
    </source>
</evidence>
<evidence type="ECO:0000256" key="3">
    <source>
        <dbReference type="ARBA" id="ARBA00023002"/>
    </source>
</evidence>
<dbReference type="NCBIfam" id="NF005968">
    <property type="entry name" value="PRK08057.1-2"/>
    <property type="match status" value="1"/>
</dbReference>
<dbReference type="PROSITE" id="PS51014">
    <property type="entry name" value="COBK_CBIJ"/>
    <property type="match status" value="1"/>
</dbReference>
<name>A0A212AL94_9RHOB</name>
<evidence type="ECO:0000313" key="6">
    <source>
        <dbReference type="Proteomes" id="UP000196640"/>
    </source>
</evidence>
<dbReference type="GO" id="GO:0009236">
    <property type="term" value="P:cobalamin biosynthetic process"/>
    <property type="evidence" value="ECO:0007669"/>
    <property type="project" value="UniProtKB-UniPathway"/>
</dbReference>
<dbReference type="EMBL" id="NIPV01000026">
    <property type="protein sequence ID" value="OWJ76477.1"/>
    <property type="molecule type" value="Genomic_DNA"/>
</dbReference>
<evidence type="ECO:0000313" key="4">
    <source>
        <dbReference type="EMBL" id="OWJ76477.1"/>
    </source>
</evidence>
<evidence type="ECO:0000256" key="2">
    <source>
        <dbReference type="ARBA" id="ARBA00022573"/>
    </source>
</evidence>
<gene>
    <name evidence="5" type="ORF">CDV52_15055</name>
    <name evidence="4" type="ORF">CDV53_08095</name>
</gene>
<dbReference type="UniPathway" id="UPA00148"/>
<dbReference type="STRING" id="366616.CG51_01790"/>
<reference evidence="6 7" key="1">
    <citation type="submission" date="2016-11" db="EMBL/GenBank/DDBJ databases">
        <title>Comparison of Traditional DNA-DNA Hybridization with In Silico Genomic Analysis.</title>
        <authorList>
            <person name="Nicholson A.C."/>
            <person name="Sammons S."/>
            <person name="Humrighouse B.W."/>
            <person name="Graziano J."/>
            <person name="Lasker B."/>
            <person name="Whitney A.M."/>
            <person name="Mcquiston J.R."/>
        </authorList>
    </citation>
    <scope>NUCLEOTIDE SEQUENCE [LARGE SCALE GENOMIC DNA]</scope>
    <source>
        <strain evidence="4 7">H1892</strain>
        <strain evidence="5 6">H2381</strain>
    </source>
</reference>
<dbReference type="PANTHER" id="PTHR36925:SF1">
    <property type="entry name" value="COBALT-PRECORRIN-6A REDUCTASE"/>
    <property type="match status" value="1"/>
</dbReference>
<keyword evidence="2" id="KW-0169">Cobalamin biosynthesis</keyword>